<reference evidence="3" key="1">
    <citation type="submission" date="2023-08" db="EMBL/GenBank/DDBJ databases">
        <title>Genomic characterization of the C. tuberculostearicum species complex, a ubiquitous member of the human skin microbiome.</title>
        <authorList>
            <person name="Ahmed N."/>
            <person name="Deming C."/>
            <person name="Conlan S."/>
            <person name="Segre J."/>
        </authorList>
    </citation>
    <scope>NUCLEOTIDE SEQUENCE</scope>
    <source>
        <strain evidence="3">CTNIH22</strain>
    </source>
</reference>
<feature type="transmembrane region" description="Helical" evidence="2">
    <location>
        <begin position="51"/>
        <end position="68"/>
    </location>
</feature>
<dbReference type="RefSeq" id="WP_316993435.1">
    <property type="nucleotide sequence ID" value="NZ_JAVBIB010000008.1"/>
</dbReference>
<keyword evidence="2" id="KW-0812">Transmembrane</keyword>
<gene>
    <name evidence="3" type="ORF">RAE03_06260</name>
</gene>
<dbReference type="AlphaFoldDB" id="A0AAE4NKF7"/>
<evidence type="ECO:0000256" key="2">
    <source>
        <dbReference type="SAM" id="Phobius"/>
    </source>
</evidence>
<feature type="region of interest" description="Disordered" evidence="1">
    <location>
        <begin position="186"/>
        <end position="221"/>
    </location>
</feature>
<evidence type="ECO:0000313" key="3">
    <source>
        <dbReference type="EMBL" id="MDV2419383.1"/>
    </source>
</evidence>
<evidence type="ECO:0000256" key="1">
    <source>
        <dbReference type="SAM" id="MobiDB-lite"/>
    </source>
</evidence>
<dbReference type="EMBL" id="JAVBIB010000008">
    <property type="protein sequence ID" value="MDV2419383.1"/>
    <property type="molecule type" value="Genomic_DNA"/>
</dbReference>
<accession>A0AAE4NKF7</accession>
<dbReference type="Proteomes" id="UP001185706">
    <property type="component" value="Unassembled WGS sequence"/>
</dbReference>
<proteinExistence type="predicted"/>
<name>A0AAE4NKF7_9CORY</name>
<keyword evidence="2" id="KW-1133">Transmembrane helix</keyword>
<feature type="compositionally biased region" description="Basic and acidic residues" evidence="1">
    <location>
        <begin position="195"/>
        <end position="221"/>
    </location>
</feature>
<evidence type="ECO:0000313" key="4">
    <source>
        <dbReference type="Proteomes" id="UP001185706"/>
    </source>
</evidence>
<feature type="transmembrane region" description="Helical" evidence="2">
    <location>
        <begin position="21"/>
        <end position="45"/>
    </location>
</feature>
<comment type="caution">
    <text evidence="3">The sequence shown here is derived from an EMBL/GenBank/DDBJ whole genome shotgun (WGS) entry which is preliminary data.</text>
</comment>
<organism evidence="3 4">
    <name type="scientific">Corynebacterium tuberculostearicum</name>
    <dbReference type="NCBI Taxonomy" id="38304"/>
    <lineage>
        <taxon>Bacteria</taxon>
        <taxon>Bacillati</taxon>
        <taxon>Actinomycetota</taxon>
        <taxon>Actinomycetes</taxon>
        <taxon>Mycobacteriales</taxon>
        <taxon>Corynebacteriaceae</taxon>
        <taxon>Corynebacterium</taxon>
    </lineage>
</organism>
<keyword evidence="2" id="KW-0472">Membrane</keyword>
<sequence>MIRRVNTRAESEESHGWIEGMAWRLGVFLIGRPVVSLVVGCLLVALIWESAQLVAVIVSVVAVAVGVWQRERLRAYHRDVTFGARWEGPPGQVGLAAELGLVPTASRRVPDVRLIPTDAGEDLLVSCPPGLLQETVVEATPAIQQAMHAVEATAEPARGKPQVTVHLIYDDVLARDVSADWVTAIDEGAPSGADSAREPDSHAQGDVPYWERLDSDEHDDH</sequence>
<protein>
    <submittedName>
        <fullName evidence="3">Uncharacterized protein</fullName>
    </submittedName>
</protein>